<proteinExistence type="predicted"/>
<reference evidence="1 2" key="2">
    <citation type="submission" date="2018-03" db="EMBL/GenBank/DDBJ databases">
        <title>The ancient ancestry and fast evolution of plastids.</title>
        <authorList>
            <person name="Moore K.R."/>
            <person name="Magnabosco C."/>
            <person name="Momper L."/>
            <person name="Gold D.A."/>
            <person name="Bosak T."/>
            <person name="Fournier G.P."/>
        </authorList>
    </citation>
    <scope>NUCLEOTIDE SEQUENCE [LARGE SCALE GENOMIC DNA]</scope>
    <source>
        <strain evidence="1 2">ULC18</strain>
    </source>
</reference>
<dbReference type="Proteomes" id="UP000239576">
    <property type="component" value="Unassembled WGS sequence"/>
</dbReference>
<dbReference type="RefSeq" id="WP_106256165.1">
    <property type="nucleotide sequence ID" value="NZ_CAWNSW010000007.1"/>
</dbReference>
<sequence length="82" mass="9128">MLTHYIQAALRQATYEILDDGTYYGEIPALQGVYANAETLEACRELLQEVLEGWLLLGFQLQHAVPILDGIDLNPPSQLEVA</sequence>
<dbReference type="Gene3D" id="3.30.160.250">
    <property type="match status" value="1"/>
</dbReference>
<reference evidence="2" key="1">
    <citation type="submission" date="2018-02" db="EMBL/GenBank/DDBJ databases">
        <authorList>
            <person name="Moore K."/>
            <person name="Momper L."/>
        </authorList>
    </citation>
    <scope>NUCLEOTIDE SEQUENCE [LARGE SCALE GENOMIC DNA]</scope>
    <source>
        <strain evidence="2">ULC18</strain>
    </source>
</reference>
<dbReference type="Pfam" id="PF21748">
    <property type="entry name" value="UPF0150"/>
    <property type="match status" value="1"/>
</dbReference>
<comment type="caution">
    <text evidence="1">The sequence shown here is derived from an EMBL/GenBank/DDBJ whole genome shotgun (WGS) entry which is preliminary data.</text>
</comment>
<dbReference type="InterPro" id="IPR049389">
    <property type="entry name" value="TTHA0281-like"/>
</dbReference>
<dbReference type="InterPro" id="IPR035069">
    <property type="entry name" value="TTHA1013/TTHA0281-like"/>
</dbReference>
<keyword evidence="2" id="KW-1185">Reference proteome</keyword>
<dbReference type="OrthoDB" id="7068289at2"/>
<dbReference type="AlphaFoldDB" id="A0A2T1EAZ4"/>
<evidence type="ECO:0000313" key="2">
    <source>
        <dbReference type="Proteomes" id="UP000239576"/>
    </source>
</evidence>
<protein>
    <recommendedName>
        <fullName evidence="3">Type II toxin-antitoxin system HicB family antitoxin</fullName>
    </recommendedName>
</protein>
<gene>
    <name evidence="1" type="ORF">C7B82_10035</name>
</gene>
<name>A0A2T1EAZ4_9CYAN</name>
<evidence type="ECO:0000313" key="1">
    <source>
        <dbReference type="EMBL" id="PSB29884.1"/>
    </source>
</evidence>
<evidence type="ECO:0008006" key="3">
    <source>
        <dbReference type="Google" id="ProtNLM"/>
    </source>
</evidence>
<dbReference type="SUPFAM" id="SSF143100">
    <property type="entry name" value="TTHA1013/TTHA0281-like"/>
    <property type="match status" value="1"/>
</dbReference>
<organism evidence="1 2">
    <name type="scientific">Stenomitos frigidus ULC18</name>
    <dbReference type="NCBI Taxonomy" id="2107698"/>
    <lineage>
        <taxon>Bacteria</taxon>
        <taxon>Bacillati</taxon>
        <taxon>Cyanobacteriota</taxon>
        <taxon>Cyanophyceae</taxon>
        <taxon>Leptolyngbyales</taxon>
        <taxon>Leptolyngbyaceae</taxon>
        <taxon>Stenomitos</taxon>
    </lineage>
</organism>
<dbReference type="EMBL" id="PVWK01000057">
    <property type="protein sequence ID" value="PSB29884.1"/>
    <property type="molecule type" value="Genomic_DNA"/>
</dbReference>
<accession>A0A2T1EAZ4</accession>